<organism evidence="4 5">
    <name type="scientific">Carnobacterium divergens</name>
    <name type="common">Lactobacillus divergens</name>
    <dbReference type="NCBI Taxonomy" id="2748"/>
    <lineage>
        <taxon>Bacteria</taxon>
        <taxon>Bacillati</taxon>
        <taxon>Bacillota</taxon>
        <taxon>Bacilli</taxon>
        <taxon>Lactobacillales</taxon>
        <taxon>Carnobacteriaceae</taxon>
        <taxon>Carnobacterium</taxon>
    </lineage>
</organism>
<dbReference type="AlphaFoldDB" id="A0A7Z8G536"/>
<reference evidence="4 5" key="1">
    <citation type="journal article" date="2018" name="Int. J. Food Microbiol.">
        <title>Growth of Carnobacterium spp. isolated from chilled vacuum-packaged meat under relevant acidic conditions.</title>
        <authorList>
            <person name="Zhang P."/>
            <person name="Badoni M."/>
            <person name="Ganzle M."/>
            <person name="Yang X."/>
        </authorList>
    </citation>
    <scope>NUCLEOTIDE SEQUENCE [LARGE SCALE GENOMIC DNA]</scope>
    <source>
        <strain evidence="4 5">B2</strain>
    </source>
</reference>
<sequence length="520" mass="62371">MKGAIMKDFLNHEYVRKLVVLSFLNNYSKPVSIEKIAEKIGSTKFTVQSILDDLEYDLLNEKTLTLGKTVDKEYFLKTIELSQDVFLDRIHLNYAKKSVIFMMVDELFDKNGINTKKFCIENYISQATFSRSKQKLALIVEGCGLQLPSYSKNGIEGSEYRIRNFYFLFYWSFFNSVEWPFDVESYHKIASFIDKDESKLFANISKIQRNKIIYILYISLKRISLNNSLKEKPSKDLKEFPNYACFFNCMKNFFFEYGIKTPELLESEIHYLFFVFYDNKLIDFDEDILQYFTYMNKNNPTYGKISNFWINIFDDVFKLTLSQKQKIDLFHDINTLHAHCELVHCKQKYFYKNYIEENFYAYEKIELKLKKYVEKLFYRLDENTEYHNFRITYLKVLSDEDIINQYFVFIYHFLLLEMEMEVEPVVVYIENSLDYRVKEILEKKIERIFGNKISIIKTLTKHIDLFVTDHHIQGEDIRKEIFVPTFTDRKKFDLAVKAIQKLVSQKVVLSNHTKINHFFH</sequence>
<dbReference type="PANTHER" id="PTHR30185:SF18">
    <property type="entry name" value="TRANSCRIPTIONAL REGULATOR MTLR"/>
    <property type="match status" value="1"/>
</dbReference>
<dbReference type="Pfam" id="PF05043">
    <property type="entry name" value="Mga"/>
    <property type="match status" value="1"/>
</dbReference>
<dbReference type="EMBL" id="NRPP01000007">
    <property type="protein sequence ID" value="TFJ28770.1"/>
    <property type="molecule type" value="Genomic_DNA"/>
</dbReference>
<evidence type="ECO:0000259" key="3">
    <source>
        <dbReference type="Pfam" id="PF05043"/>
    </source>
</evidence>
<protein>
    <recommendedName>
        <fullName evidence="3">Mga helix-turn-helix domain-containing protein</fullName>
    </recommendedName>
</protein>
<comment type="caution">
    <text evidence="4">The sequence shown here is derived from an EMBL/GenBank/DDBJ whole genome shotgun (WGS) entry which is preliminary data.</text>
</comment>
<dbReference type="InterPro" id="IPR050661">
    <property type="entry name" value="BglG_antiterminators"/>
</dbReference>
<proteinExistence type="predicted"/>
<dbReference type="PANTHER" id="PTHR30185">
    <property type="entry name" value="CRYPTIC BETA-GLUCOSIDE BGL OPERON ANTITERMINATOR"/>
    <property type="match status" value="1"/>
</dbReference>
<feature type="domain" description="Mga helix-turn-helix" evidence="3">
    <location>
        <begin position="89"/>
        <end position="170"/>
    </location>
</feature>
<evidence type="ECO:0000313" key="5">
    <source>
        <dbReference type="Proteomes" id="UP000297938"/>
    </source>
</evidence>
<evidence type="ECO:0000256" key="1">
    <source>
        <dbReference type="ARBA" id="ARBA00023015"/>
    </source>
</evidence>
<accession>A0A7Z8G536</accession>
<evidence type="ECO:0000313" key="4">
    <source>
        <dbReference type="EMBL" id="TFJ28770.1"/>
    </source>
</evidence>
<gene>
    <name evidence="4" type="ORF">CKN69_04350</name>
</gene>
<dbReference type="Proteomes" id="UP000297938">
    <property type="component" value="Unassembled WGS sequence"/>
</dbReference>
<keyword evidence="1" id="KW-0805">Transcription regulation</keyword>
<name>A0A7Z8G536_CARDV</name>
<keyword evidence="2" id="KW-0804">Transcription</keyword>
<evidence type="ECO:0000256" key="2">
    <source>
        <dbReference type="ARBA" id="ARBA00023163"/>
    </source>
</evidence>
<dbReference type="InterPro" id="IPR007737">
    <property type="entry name" value="Mga_HTH"/>
</dbReference>